<gene>
    <name evidence="4" type="ORF">UFOPK2658_01240</name>
    <name evidence="5" type="ORF">UFOPK3004_00529</name>
    <name evidence="6" type="ORF">UFOPK3494_01435</name>
    <name evidence="7" type="ORF">UFOPK4134_01412</name>
</gene>
<dbReference type="EMBL" id="CAFBMF010000118">
    <property type="protein sequence ID" value="CAB4909674.1"/>
    <property type="molecule type" value="Genomic_DNA"/>
</dbReference>
<accession>A0A6J6RMF6</accession>
<dbReference type="PANTHER" id="PTHR43096">
    <property type="entry name" value="DNAJ HOMOLOG 1, MITOCHONDRIAL-RELATED"/>
    <property type="match status" value="1"/>
</dbReference>
<dbReference type="EMBL" id="CAEZYH010000056">
    <property type="protein sequence ID" value="CAB4723660.1"/>
    <property type="molecule type" value="Genomic_DNA"/>
</dbReference>
<evidence type="ECO:0000256" key="1">
    <source>
        <dbReference type="ARBA" id="ARBA00023186"/>
    </source>
</evidence>
<dbReference type="InterPro" id="IPR001623">
    <property type="entry name" value="DnaJ_domain"/>
</dbReference>
<protein>
    <submittedName>
        <fullName evidence="4">Unannotated protein</fullName>
    </submittedName>
</protein>
<dbReference type="GO" id="GO:0005737">
    <property type="term" value="C:cytoplasm"/>
    <property type="evidence" value="ECO:0007669"/>
    <property type="project" value="TreeGrafter"/>
</dbReference>
<feature type="region of interest" description="Disordered" evidence="2">
    <location>
        <begin position="201"/>
        <end position="226"/>
    </location>
</feature>
<dbReference type="EMBL" id="CAFAAL010000030">
    <property type="protein sequence ID" value="CAB4798603.1"/>
    <property type="molecule type" value="Genomic_DNA"/>
</dbReference>
<dbReference type="Pfam" id="PF00226">
    <property type="entry name" value="DnaJ"/>
    <property type="match status" value="1"/>
</dbReference>
<dbReference type="PANTHER" id="PTHR43096:SF52">
    <property type="entry name" value="DNAJ HOMOLOG 1, MITOCHONDRIAL-RELATED"/>
    <property type="match status" value="1"/>
</dbReference>
<evidence type="ECO:0000313" key="7">
    <source>
        <dbReference type="EMBL" id="CAB5035015.1"/>
    </source>
</evidence>
<reference evidence="4" key="1">
    <citation type="submission" date="2020-05" db="EMBL/GenBank/DDBJ databases">
        <authorList>
            <person name="Chiriac C."/>
            <person name="Salcher M."/>
            <person name="Ghai R."/>
            <person name="Kavagutti S V."/>
        </authorList>
    </citation>
    <scope>NUCLEOTIDE SEQUENCE</scope>
</reference>
<name>A0A6J6RMF6_9ZZZZ</name>
<proteinExistence type="predicted"/>
<dbReference type="Gene3D" id="1.10.287.110">
    <property type="entry name" value="DnaJ domain"/>
    <property type="match status" value="1"/>
</dbReference>
<dbReference type="GO" id="GO:0042026">
    <property type="term" value="P:protein refolding"/>
    <property type="evidence" value="ECO:0007669"/>
    <property type="project" value="TreeGrafter"/>
</dbReference>
<evidence type="ECO:0000256" key="2">
    <source>
        <dbReference type="SAM" id="MobiDB-lite"/>
    </source>
</evidence>
<feature type="domain" description="J" evidence="3">
    <location>
        <begin position="10"/>
        <end position="74"/>
    </location>
</feature>
<evidence type="ECO:0000313" key="4">
    <source>
        <dbReference type="EMBL" id="CAB4723660.1"/>
    </source>
</evidence>
<evidence type="ECO:0000259" key="3">
    <source>
        <dbReference type="PROSITE" id="PS50076"/>
    </source>
</evidence>
<dbReference type="Pfam" id="PF01391">
    <property type="entry name" value="Collagen"/>
    <property type="match status" value="1"/>
</dbReference>
<dbReference type="PROSITE" id="PS50076">
    <property type="entry name" value="DNAJ_2"/>
    <property type="match status" value="1"/>
</dbReference>
<dbReference type="EMBL" id="CAFBPS010000128">
    <property type="protein sequence ID" value="CAB5035015.1"/>
    <property type="molecule type" value="Genomic_DNA"/>
</dbReference>
<dbReference type="InterPro" id="IPR008160">
    <property type="entry name" value="Collagen"/>
</dbReference>
<dbReference type="SUPFAM" id="SSF46565">
    <property type="entry name" value="Chaperone J-domain"/>
    <property type="match status" value="1"/>
</dbReference>
<evidence type="ECO:0000313" key="5">
    <source>
        <dbReference type="EMBL" id="CAB4798603.1"/>
    </source>
</evidence>
<sequence length="393" mass="40580">MIPKSWEGSDFYKDLGISRDATPQQVRNAHRNLIKQLHPDVNKQPDRGLRFQAANDAYVVLGSPEKRELYDAYTGGHEQIFDHAPLHSPLSTQHRGRIGRIGRANLGFKLLSRLAMFSVLVLVVRNVQYPGSSPNSADAQQASDNNQVLAMMVGPQGPPGINGIIGRDGVAGAAGADGTNGIIGRDGVAGANGVTGANGVSGTNGANGANGAQGSTGSNGSNGSDGNTLEIISLPAGDETCAFGGTKFVSTTGVITYSCNGGNTLGQGVVNIGACDAEVVISLSTQYLNRDFMMSAITVSQLSGACNGTTIDAMLNVKSSGTKFGSASNYRLSDVVHCTKVLVLSPTSLTNSVALGVSDCTNQTFPGHGFVLTDMSARDLSDADDSVAIQITS</sequence>
<dbReference type="AlphaFoldDB" id="A0A6J6RMF6"/>
<evidence type="ECO:0000313" key="6">
    <source>
        <dbReference type="EMBL" id="CAB4909674.1"/>
    </source>
</evidence>
<dbReference type="PRINTS" id="PR00625">
    <property type="entry name" value="JDOMAIN"/>
</dbReference>
<dbReference type="SMART" id="SM00271">
    <property type="entry name" value="DnaJ"/>
    <property type="match status" value="1"/>
</dbReference>
<keyword evidence="1" id="KW-0143">Chaperone</keyword>
<dbReference type="InterPro" id="IPR036869">
    <property type="entry name" value="J_dom_sf"/>
</dbReference>
<dbReference type="GO" id="GO:0051082">
    <property type="term" value="F:unfolded protein binding"/>
    <property type="evidence" value="ECO:0007669"/>
    <property type="project" value="TreeGrafter"/>
</dbReference>
<dbReference type="CDD" id="cd06257">
    <property type="entry name" value="DnaJ"/>
    <property type="match status" value="1"/>
</dbReference>
<organism evidence="4">
    <name type="scientific">freshwater metagenome</name>
    <dbReference type="NCBI Taxonomy" id="449393"/>
    <lineage>
        <taxon>unclassified sequences</taxon>
        <taxon>metagenomes</taxon>
        <taxon>ecological metagenomes</taxon>
    </lineage>
</organism>